<gene>
    <name evidence="1" type="ORF">KIV56_00915</name>
</gene>
<name>A0ABY7NEH9_9MICO</name>
<dbReference type="RefSeq" id="WP_281534810.1">
    <property type="nucleotide sequence ID" value="NZ_CP075584.1"/>
</dbReference>
<sequence>MEGEEALKSRWETDPFIDVDRDGDPIYQIYVWLEIASEYFSCNNCRLVLDGADFINLTELPQSFEVEGSDDDIEFESEYGND</sequence>
<accession>A0ABY7NEH9</accession>
<proteinExistence type="predicted"/>
<evidence type="ECO:0000313" key="1">
    <source>
        <dbReference type="EMBL" id="WBM80182.1"/>
    </source>
</evidence>
<dbReference type="EMBL" id="CP075584">
    <property type="protein sequence ID" value="WBM80182.1"/>
    <property type="molecule type" value="Genomic_DNA"/>
</dbReference>
<protein>
    <submittedName>
        <fullName evidence="1">Uncharacterized protein</fullName>
    </submittedName>
</protein>
<dbReference type="Proteomes" id="UP001212421">
    <property type="component" value="Chromosome"/>
</dbReference>
<organism evidence="1 2">
    <name type="scientific">Cryobacterium breve</name>
    <dbReference type="NCBI Taxonomy" id="1259258"/>
    <lineage>
        <taxon>Bacteria</taxon>
        <taxon>Bacillati</taxon>
        <taxon>Actinomycetota</taxon>
        <taxon>Actinomycetes</taxon>
        <taxon>Micrococcales</taxon>
        <taxon>Microbacteriaceae</taxon>
        <taxon>Cryobacterium</taxon>
    </lineage>
</organism>
<keyword evidence="2" id="KW-1185">Reference proteome</keyword>
<evidence type="ECO:0000313" key="2">
    <source>
        <dbReference type="Proteomes" id="UP001212421"/>
    </source>
</evidence>
<reference evidence="1 2" key="1">
    <citation type="submission" date="2021-05" db="EMBL/GenBank/DDBJ databases">
        <authorList>
            <person name="Kumar R."/>
            <person name="Kumar A."/>
            <person name="Mukhia S."/>
        </authorList>
    </citation>
    <scope>NUCLEOTIDE SEQUENCE [LARGE SCALE GENOMIC DNA]</scope>
    <source>
        <strain evidence="1 2">ERMR7:08</strain>
    </source>
</reference>